<dbReference type="InterPro" id="IPR029058">
    <property type="entry name" value="AB_hydrolase_fold"/>
</dbReference>
<evidence type="ECO:0000259" key="2">
    <source>
        <dbReference type="Pfam" id="PF02627"/>
    </source>
</evidence>
<dbReference type="InterPro" id="IPR026968">
    <property type="entry name" value="PcaD/CatD"/>
</dbReference>
<dbReference type="EMBL" id="CP000555">
    <property type="protein sequence ID" value="ABM96484.1"/>
    <property type="molecule type" value="Genomic_DNA"/>
</dbReference>
<dbReference type="PANTHER" id="PTHR43433">
    <property type="entry name" value="HYDROLASE, ALPHA/BETA FOLD FAMILY PROTEIN"/>
    <property type="match status" value="1"/>
</dbReference>
<dbReference type="eggNOG" id="COG2267">
    <property type="taxonomic scope" value="Bacteria"/>
</dbReference>
<dbReference type="Proteomes" id="UP000000366">
    <property type="component" value="Chromosome"/>
</dbReference>
<sequence length="425" mass="45220">MDPYDHDLERGLRNRRALLGDAWVDKSIASANAFTADFQNFITRYAWHEVWGRPGLDAKTRRVIVLAITCALGRWEEFELHLRAALVGGSGASLGAGDDAPTALTPDEVKEVLMQAAIYAGVPAANTGMSIAVKLLRELGHALPPLPATEVAHTGSGRSFRSAGTPALHYTVREPRSKASPRSTVVLSHALGCDVSLWDALANALAAEHRVICYDHRGHGDSEAPAGPYTMAELADDAERLLAELDTGPVVWIGLSLGGMVGQELALRHPRRVEALVIANSSAGFDEAGRNAWQQRIDAVAQGGVDAVADAAMQRWFTTDFRSAQPATVARWRRRVASTSARGYVAASQAVMRHDTAARLPQISAPTLVIAGALDPGTPVAMSQAIADAVPRARLVVLDDAAHLSVLEQPAAFTAVVHDFLAALA</sequence>
<dbReference type="PANTHER" id="PTHR43433:SF5">
    <property type="entry name" value="AB HYDROLASE-1 DOMAIN-CONTAINING PROTEIN"/>
    <property type="match status" value="1"/>
</dbReference>
<dbReference type="EC" id="3.1.1.24" evidence="3"/>
<dbReference type="InterPro" id="IPR050471">
    <property type="entry name" value="AB_hydrolase"/>
</dbReference>
<dbReference type="PRINTS" id="PR00111">
    <property type="entry name" value="ABHYDROLASE"/>
</dbReference>
<dbReference type="eggNOG" id="COG0599">
    <property type="taxonomic scope" value="Bacteria"/>
</dbReference>
<dbReference type="SUPFAM" id="SSF53474">
    <property type="entry name" value="alpha/beta-Hydrolases"/>
    <property type="match status" value="1"/>
</dbReference>
<dbReference type="AlphaFoldDB" id="A2SLP5"/>
<keyword evidence="3" id="KW-0012">Acyltransferase</keyword>
<dbReference type="InterPro" id="IPR000073">
    <property type="entry name" value="AB_hydrolase_1"/>
</dbReference>
<dbReference type="RefSeq" id="WP_011831104.1">
    <property type="nucleotide sequence ID" value="NC_008825.1"/>
</dbReference>
<evidence type="ECO:0000313" key="4">
    <source>
        <dbReference type="Proteomes" id="UP000000366"/>
    </source>
</evidence>
<dbReference type="GO" id="GO:0047570">
    <property type="term" value="F:3-oxoadipate enol-lactonase activity"/>
    <property type="evidence" value="ECO:0007669"/>
    <property type="project" value="UniProtKB-EC"/>
</dbReference>
<dbReference type="InterPro" id="IPR003779">
    <property type="entry name" value="CMD-like"/>
</dbReference>
<proteinExistence type="predicted"/>
<evidence type="ECO:0000313" key="3">
    <source>
        <dbReference type="EMBL" id="ABM96484.1"/>
    </source>
</evidence>
<name>A2SLP5_METPP</name>
<dbReference type="GO" id="GO:0051920">
    <property type="term" value="F:peroxiredoxin activity"/>
    <property type="evidence" value="ECO:0007669"/>
    <property type="project" value="InterPro"/>
</dbReference>
<dbReference type="KEGG" id="mpt:Mpe_A3531"/>
<dbReference type="Gene3D" id="1.20.1290.10">
    <property type="entry name" value="AhpD-like"/>
    <property type="match status" value="1"/>
</dbReference>
<dbReference type="InterPro" id="IPR029032">
    <property type="entry name" value="AhpD-like"/>
</dbReference>
<reference evidence="3 4" key="1">
    <citation type="journal article" date="2007" name="J. Bacteriol.">
        <title>Whole-genome analysis of the methyl tert-butyl ether-degrading beta-proteobacterium Methylibium petroleiphilum PM1.</title>
        <authorList>
            <person name="Kane S.R."/>
            <person name="Chakicherla A.Y."/>
            <person name="Chain P.S.G."/>
            <person name="Schmidt R."/>
            <person name="Shin M.W."/>
            <person name="Legler T.C."/>
            <person name="Scow K.M."/>
            <person name="Larimer F.W."/>
            <person name="Lucas S.M."/>
            <person name="Richardson P.M."/>
            <person name="Hristova K.R."/>
        </authorList>
    </citation>
    <scope>NUCLEOTIDE SEQUENCE [LARGE SCALE GENOMIC DNA]</scope>
    <source>
        <strain evidence="4">ATCC BAA-1232 / LMG 22953 / PM1</strain>
    </source>
</reference>
<dbReference type="ESTHER" id="metpp-a2slp5">
    <property type="family name" value="Carboxymethylbutenolide_lactonase"/>
</dbReference>
<dbReference type="Pfam" id="PF00561">
    <property type="entry name" value="Abhydrolase_1"/>
    <property type="match status" value="1"/>
</dbReference>
<organism evidence="3 4">
    <name type="scientific">Methylibium petroleiphilum (strain ATCC BAA-1232 / LMG 22953 / PM1)</name>
    <dbReference type="NCBI Taxonomy" id="420662"/>
    <lineage>
        <taxon>Bacteria</taxon>
        <taxon>Pseudomonadati</taxon>
        <taxon>Pseudomonadota</taxon>
        <taxon>Betaproteobacteria</taxon>
        <taxon>Burkholderiales</taxon>
        <taxon>Sphaerotilaceae</taxon>
        <taxon>Methylibium</taxon>
    </lineage>
</organism>
<keyword evidence="4" id="KW-1185">Reference proteome</keyword>
<dbReference type="SUPFAM" id="SSF69118">
    <property type="entry name" value="AhpD-like"/>
    <property type="match status" value="1"/>
</dbReference>
<feature type="domain" description="Carboxymuconolactone decarboxylase-like" evidence="2">
    <location>
        <begin position="37"/>
        <end position="88"/>
    </location>
</feature>
<accession>A2SLP5</accession>
<dbReference type="Pfam" id="PF02627">
    <property type="entry name" value="CMD"/>
    <property type="match status" value="1"/>
</dbReference>
<dbReference type="Gene3D" id="3.40.50.1820">
    <property type="entry name" value="alpha/beta hydrolase"/>
    <property type="match status" value="1"/>
</dbReference>
<evidence type="ECO:0000259" key="1">
    <source>
        <dbReference type="Pfam" id="PF00561"/>
    </source>
</evidence>
<dbReference type="HOGENOM" id="CLU_651573_0_0_4"/>
<keyword evidence="3" id="KW-0808">Transferase</keyword>
<keyword evidence="3" id="KW-0378">Hydrolase</keyword>
<feature type="domain" description="AB hydrolase-1" evidence="1">
    <location>
        <begin position="184"/>
        <end position="409"/>
    </location>
</feature>
<dbReference type="GO" id="GO:0042952">
    <property type="term" value="P:beta-ketoadipate pathway"/>
    <property type="evidence" value="ECO:0007669"/>
    <property type="project" value="InterPro"/>
</dbReference>
<dbReference type="NCBIfam" id="TIGR02427">
    <property type="entry name" value="protocat_pcaD"/>
    <property type="match status" value="1"/>
</dbReference>
<dbReference type="STRING" id="420662.Mpe_A3531"/>
<protein>
    <submittedName>
        <fullName evidence="3">Hydrolase or acyltransferase-like protein</fullName>
        <ecNumber evidence="3">3.1.1.24</ecNumber>
    </submittedName>
</protein>
<dbReference type="GO" id="GO:0016746">
    <property type="term" value="F:acyltransferase activity"/>
    <property type="evidence" value="ECO:0007669"/>
    <property type="project" value="UniProtKB-KW"/>
</dbReference>
<gene>
    <name evidence="3" type="ordered locus">Mpe_A3531</name>
</gene>